<evidence type="ECO:0000256" key="8">
    <source>
        <dbReference type="ARBA" id="ARBA00019357"/>
    </source>
</evidence>
<evidence type="ECO:0000256" key="18">
    <source>
        <dbReference type="ARBA" id="ARBA00047493"/>
    </source>
</evidence>
<gene>
    <name evidence="25" type="ORF">DVH29_06235</name>
</gene>
<proteinExistence type="inferred from homology"/>
<dbReference type="NCBIfam" id="TIGR01499">
    <property type="entry name" value="folC"/>
    <property type="match status" value="1"/>
</dbReference>
<dbReference type="GO" id="GO:0005737">
    <property type="term" value="C:cytoplasm"/>
    <property type="evidence" value="ECO:0007669"/>
    <property type="project" value="TreeGrafter"/>
</dbReference>
<feature type="region of interest" description="Disordered" evidence="22">
    <location>
        <begin position="1"/>
        <end position="34"/>
    </location>
</feature>
<evidence type="ECO:0000256" key="9">
    <source>
        <dbReference type="ARBA" id="ARBA00022598"/>
    </source>
</evidence>
<evidence type="ECO:0000313" key="26">
    <source>
        <dbReference type="Proteomes" id="UP000253759"/>
    </source>
</evidence>
<dbReference type="GO" id="GO:0046872">
    <property type="term" value="F:metal ion binding"/>
    <property type="evidence" value="ECO:0007669"/>
    <property type="project" value="UniProtKB-KW"/>
</dbReference>
<evidence type="ECO:0000259" key="23">
    <source>
        <dbReference type="Pfam" id="PF02875"/>
    </source>
</evidence>
<feature type="domain" description="Mur ligase central" evidence="24">
    <location>
        <begin position="85"/>
        <end position="301"/>
    </location>
</feature>
<evidence type="ECO:0000256" key="5">
    <source>
        <dbReference type="ARBA" id="ARBA00008276"/>
    </source>
</evidence>
<feature type="domain" description="Mur ligase C-terminal" evidence="23">
    <location>
        <begin position="344"/>
        <end position="453"/>
    </location>
</feature>
<dbReference type="PANTHER" id="PTHR11136">
    <property type="entry name" value="FOLYLPOLYGLUTAMATE SYNTHASE-RELATED"/>
    <property type="match status" value="1"/>
</dbReference>
<comment type="catalytic activity">
    <reaction evidence="21">
        <text>7,8-dihydropteroate + L-glutamate + ATP = 7,8-dihydrofolate + ADP + phosphate + H(+)</text>
        <dbReference type="Rhea" id="RHEA:23584"/>
        <dbReference type="ChEBI" id="CHEBI:15378"/>
        <dbReference type="ChEBI" id="CHEBI:17839"/>
        <dbReference type="ChEBI" id="CHEBI:29985"/>
        <dbReference type="ChEBI" id="CHEBI:30616"/>
        <dbReference type="ChEBI" id="CHEBI:43474"/>
        <dbReference type="ChEBI" id="CHEBI:57451"/>
        <dbReference type="ChEBI" id="CHEBI:456216"/>
        <dbReference type="EC" id="6.3.2.12"/>
    </reaction>
</comment>
<evidence type="ECO:0000256" key="21">
    <source>
        <dbReference type="ARBA" id="ARBA00049161"/>
    </source>
</evidence>
<evidence type="ECO:0000256" key="17">
    <source>
        <dbReference type="ARBA" id="ARBA00032510"/>
    </source>
</evidence>
<evidence type="ECO:0000256" key="12">
    <source>
        <dbReference type="ARBA" id="ARBA00022840"/>
    </source>
</evidence>
<dbReference type="GO" id="GO:0046654">
    <property type="term" value="P:tetrahydrofolate biosynthetic process"/>
    <property type="evidence" value="ECO:0007669"/>
    <property type="project" value="UniProtKB-UniPathway"/>
</dbReference>
<keyword evidence="12" id="KW-0067">ATP-binding</keyword>
<dbReference type="FunFam" id="3.40.1190.10:FF:000011">
    <property type="entry name" value="Folylpolyglutamate synthase/dihydrofolate synthase"/>
    <property type="match status" value="1"/>
</dbReference>
<dbReference type="InterPro" id="IPR018109">
    <property type="entry name" value="Folylpolyglutamate_synth_CS"/>
</dbReference>
<evidence type="ECO:0000256" key="14">
    <source>
        <dbReference type="ARBA" id="ARBA00022909"/>
    </source>
</evidence>
<dbReference type="EMBL" id="QQNH01000006">
    <property type="protein sequence ID" value="RDE09400.1"/>
    <property type="molecule type" value="Genomic_DNA"/>
</dbReference>
<dbReference type="SUPFAM" id="SSF53623">
    <property type="entry name" value="MurD-like peptide ligases, catalytic domain"/>
    <property type="match status" value="1"/>
</dbReference>
<evidence type="ECO:0000313" key="25">
    <source>
        <dbReference type="EMBL" id="RDE09400.1"/>
    </source>
</evidence>
<comment type="similarity">
    <text evidence="5">Belongs to the folylpolyglutamate synthase family.</text>
</comment>
<feature type="compositionally biased region" description="Polar residues" evidence="22">
    <location>
        <begin position="24"/>
        <end position="34"/>
    </location>
</feature>
<dbReference type="InterPro" id="IPR004101">
    <property type="entry name" value="Mur_ligase_C"/>
</dbReference>
<keyword evidence="13" id="KW-0460">Magnesium</keyword>
<evidence type="ECO:0000256" key="15">
    <source>
        <dbReference type="ARBA" id="ARBA00030048"/>
    </source>
</evidence>
<dbReference type="Gene3D" id="3.90.190.20">
    <property type="entry name" value="Mur ligase, C-terminal domain"/>
    <property type="match status" value="1"/>
</dbReference>
<evidence type="ECO:0000256" key="7">
    <source>
        <dbReference type="ARBA" id="ARBA00013025"/>
    </source>
</evidence>
<dbReference type="PROSITE" id="PS01012">
    <property type="entry name" value="FOLYLPOLYGLU_SYNT_2"/>
    <property type="match status" value="1"/>
</dbReference>
<evidence type="ECO:0000259" key="24">
    <source>
        <dbReference type="Pfam" id="PF08245"/>
    </source>
</evidence>
<dbReference type="AlphaFoldDB" id="A0A369W7R5"/>
<dbReference type="InterPro" id="IPR036615">
    <property type="entry name" value="Mur_ligase_C_dom_sf"/>
</dbReference>
<dbReference type="InterPro" id="IPR036565">
    <property type="entry name" value="Mur-like_cat_sf"/>
</dbReference>
<evidence type="ECO:0000256" key="13">
    <source>
        <dbReference type="ARBA" id="ARBA00022842"/>
    </source>
</evidence>
<evidence type="ECO:0000256" key="11">
    <source>
        <dbReference type="ARBA" id="ARBA00022741"/>
    </source>
</evidence>
<dbReference type="GO" id="GO:0005524">
    <property type="term" value="F:ATP binding"/>
    <property type="evidence" value="ECO:0007669"/>
    <property type="project" value="UniProtKB-KW"/>
</dbReference>
<evidence type="ECO:0000256" key="10">
    <source>
        <dbReference type="ARBA" id="ARBA00022723"/>
    </source>
</evidence>
<dbReference type="Pfam" id="PF02875">
    <property type="entry name" value="Mur_ligase_C"/>
    <property type="match status" value="1"/>
</dbReference>
<evidence type="ECO:0000256" key="22">
    <source>
        <dbReference type="SAM" id="MobiDB-lite"/>
    </source>
</evidence>
<reference evidence="26" key="1">
    <citation type="submission" date="2018-07" db="EMBL/GenBank/DDBJ databases">
        <authorList>
            <person name="Liu B.-T."/>
            <person name="Du Z."/>
        </authorList>
    </citation>
    <scope>NUCLEOTIDE SEQUENCE [LARGE SCALE GENOMIC DNA]</scope>
    <source>
        <strain evidence="26">XYN52</strain>
    </source>
</reference>
<dbReference type="PIRSF" id="PIRSF001563">
    <property type="entry name" value="Folylpolyglu_synth"/>
    <property type="match status" value="1"/>
</dbReference>
<comment type="pathway">
    <text evidence="4">Cofactor biosynthesis; tetrahydrofolylpolyglutamate biosynthesis.</text>
</comment>
<name>A0A369W7R5_9HYPH</name>
<dbReference type="InterPro" id="IPR013221">
    <property type="entry name" value="Mur_ligase_cen"/>
</dbReference>
<dbReference type="EC" id="6.3.2.12" evidence="6"/>
<dbReference type="PANTHER" id="PTHR11136:SF0">
    <property type="entry name" value="DIHYDROFOLATE SYNTHETASE-RELATED"/>
    <property type="match status" value="1"/>
</dbReference>
<dbReference type="Proteomes" id="UP000253759">
    <property type="component" value="Unassembled WGS sequence"/>
</dbReference>
<comment type="function">
    <text evidence="2">Functions in two distinct reactions of the de novo folate biosynthetic pathway. Catalyzes the addition of a glutamate residue to dihydropteroate (7,8-dihydropteroate or H2Pte) to form dihydrofolate (7,8-dihydrofolate monoglutamate or H2Pte-Glu). Also catalyzes successive additions of L-glutamate to tetrahydrofolate or 10-formyltetrahydrofolate or 5,10-methylenetetrahydrofolate, leading to folylpolyglutamate derivatives.</text>
</comment>
<keyword evidence="11" id="KW-0547">Nucleotide-binding</keyword>
<evidence type="ECO:0000256" key="1">
    <source>
        <dbReference type="ARBA" id="ARBA00001946"/>
    </source>
</evidence>
<accession>A0A369W7R5</accession>
<evidence type="ECO:0000256" key="2">
    <source>
        <dbReference type="ARBA" id="ARBA00002714"/>
    </source>
</evidence>
<comment type="catalytic activity">
    <reaction evidence="20">
        <text>(6R)-5,10-methylenetetrahydrofolyl-(gamma-L-Glu)(n) + L-glutamate + ATP = (6R)-5,10-methylenetetrahydrofolyl-(gamma-L-Glu)(n+1) + ADP + phosphate + H(+)</text>
        <dbReference type="Rhea" id="RHEA:51912"/>
        <dbReference type="Rhea" id="RHEA-COMP:13257"/>
        <dbReference type="Rhea" id="RHEA-COMP:13258"/>
        <dbReference type="ChEBI" id="CHEBI:15378"/>
        <dbReference type="ChEBI" id="CHEBI:29985"/>
        <dbReference type="ChEBI" id="CHEBI:30616"/>
        <dbReference type="ChEBI" id="CHEBI:43474"/>
        <dbReference type="ChEBI" id="CHEBI:136572"/>
        <dbReference type="ChEBI" id="CHEBI:456216"/>
        <dbReference type="EC" id="6.3.2.17"/>
    </reaction>
</comment>
<evidence type="ECO:0000256" key="19">
    <source>
        <dbReference type="ARBA" id="ARBA00047808"/>
    </source>
</evidence>
<dbReference type="SUPFAM" id="SSF53244">
    <property type="entry name" value="MurD-like peptide ligases, peptide-binding domain"/>
    <property type="match status" value="1"/>
</dbReference>
<comment type="catalytic activity">
    <reaction evidence="18">
        <text>(6S)-5,6,7,8-tetrahydrofolyl-(gamma-L-Glu)(n) + L-glutamate + ATP = (6S)-5,6,7,8-tetrahydrofolyl-(gamma-L-Glu)(n+1) + ADP + phosphate + H(+)</text>
        <dbReference type="Rhea" id="RHEA:10580"/>
        <dbReference type="Rhea" id="RHEA-COMP:14738"/>
        <dbReference type="Rhea" id="RHEA-COMP:14740"/>
        <dbReference type="ChEBI" id="CHEBI:15378"/>
        <dbReference type="ChEBI" id="CHEBI:29985"/>
        <dbReference type="ChEBI" id="CHEBI:30616"/>
        <dbReference type="ChEBI" id="CHEBI:43474"/>
        <dbReference type="ChEBI" id="CHEBI:141005"/>
        <dbReference type="ChEBI" id="CHEBI:456216"/>
        <dbReference type="EC" id="6.3.2.17"/>
    </reaction>
</comment>
<dbReference type="OrthoDB" id="9809356at2"/>
<comment type="catalytic activity">
    <reaction evidence="19">
        <text>10-formyltetrahydrofolyl-(gamma-L-Glu)(n) + L-glutamate + ATP = 10-formyltetrahydrofolyl-(gamma-L-Glu)(n+1) + ADP + phosphate + H(+)</text>
        <dbReference type="Rhea" id="RHEA:51904"/>
        <dbReference type="Rhea" id="RHEA-COMP:13088"/>
        <dbReference type="Rhea" id="RHEA-COMP:14300"/>
        <dbReference type="ChEBI" id="CHEBI:15378"/>
        <dbReference type="ChEBI" id="CHEBI:29985"/>
        <dbReference type="ChEBI" id="CHEBI:30616"/>
        <dbReference type="ChEBI" id="CHEBI:43474"/>
        <dbReference type="ChEBI" id="CHEBI:134413"/>
        <dbReference type="ChEBI" id="CHEBI:456216"/>
        <dbReference type="EC" id="6.3.2.17"/>
    </reaction>
</comment>
<evidence type="ECO:0000256" key="6">
    <source>
        <dbReference type="ARBA" id="ARBA00013023"/>
    </source>
</evidence>
<dbReference type="EC" id="6.3.2.17" evidence="7"/>
<evidence type="ECO:0000256" key="3">
    <source>
        <dbReference type="ARBA" id="ARBA00004799"/>
    </source>
</evidence>
<keyword evidence="9" id="KW-0436">Ligase</keyword>
<comment type="cofactor">
    <cofactor evidence="1">
        <name>Mg(2+)</name>
        <dbReference type="ChEBI" id="CHEBI:18420"/>
    </cofactor>
</comment>
<comment type="caution">
    <text evidence="25">The sequence shown here is derived from an EMBL/GenBank/DDBJ whole genome shotgun (WGS) entry which is preliminary data.</text>
</comment>
<keyword evidence="10" id="KW-0479">Metal-binding</keyword>
<dbReference type="GO" id="GO:0008841">
    <property type="term" value="F:dihydrofolate synthase activity"/>
    <property type="evidence" value="ECO:0007669"/>
    <property type="project" value="UniProtKB-EC"/>
</dbReference>
<organism evidence="25 26">
    <name type="scientific">Pelagibacterium lacus</name>
    <dbReference type="NCBI Taxonomy" id="2282655"/>
    <lineage>
        <taxon>Bacteria</taxon>
        <taxon>Pseudomonadati</taxon>
        <taxon>Pseudomonadota</taxon>
        <taxon>Alphaproteobacteria</taxon>
        <taxon>Hyphomicrobiales</taxon>
        <taxon>Devosiaceae</taxon>
        <taxon>Pelagibacterium</taxon>
    </lineage>
</organism>
<dbReference type="Gene3D" id="3.40.1190.10">
    <property type="entry name" value="Mur-like, catalytic domain"/>
    <property type="match status" value="1"/>
</dbReference>
<evidence type="ECO:0000256" key="4">
    <source>
        <dbReference type="ARBA" id="ARBA00005150"/>
    </source>
</evidence>
<sequence>MRRWPPKPAARTRWNCSPPPRSPDTPNSVNLTIQNTGPAVSRTDAILKRLLGLHPKLIDLELGRTLAMLDAIGRPQDRLPPVIHVAGTNGKGSTIAFMRAMLEAQGKRVHVYTSPHLVAFRERVRLAGRLVSSRALNGALEECERANQGRPITFFEITTAAALLLFSRTPADVLLLEVGLGGRFDSTNVIDRPLGTVITPVSSDHTQFLGDSLAEIASAKAGIIKRGSPLVVARQPDAAMAVIENEAAAHGVSPFCAGIDFDGFAQRGKLVYQDEDGLLDLPLPALVGAHQIDNAALAIAALRHFGLAGDEAALARGLRAVTWPARLMPLRGALNAYLAEDQELWLDGGHNAAGAEVLAQALKDMNRQRPAPLVLVCGMMASKDAANFFAAFAAMTPKVFTVPIPGEPGALPARALAGFARARGLETAITRSVPAALARAAHSPGARVVICGSLYLAGAVLRQNKTPPA</sequence>
<dbReference type="GO" id="GO:0004326">
    <property type="term" value="F:tetrahydrofolylpolyglutamate synthase activity"/>
    <property type="evidence" value="ECO:0007669"/>
    <property type="project" value="UniProtKB-EC"/>
</dbReference>
<dbReference type="Pfam" id="PF08245">
    <property type="entry name" value="Mur_ligase_M"/>
    <property type="match status" value="1"/>
</dbReference>
<dbReference type="InterPro" id="IPR001645">
    <property type="entry name" value="Folylpolyglutamate_synth"/>
</dbReference>
<protein>
    <recommendedName>
        <fullName evidence="8">Dihydrofolate synthase/folylpolyglutamate synthase</fullName>
        <ecNumber evidence="6">6.3.2.12</ecNumber>
        <ecNumber evidence="7">6.3.2.17</ecNumber>
    </recommendedName>
    <alternativeName>
        <fullName evidence="17">Folylpoly-gamma-glutamate synthetase-dihydrofolate synthetase</fullName>
    </alternativeName>
    <alternativeName>
        <fullName evidence="15">Folylpolyglutamate synthetase</fullName>
    </alternativeName>
    <alternativeName>
        <fullName evidence="16">Tetrahydrofolylpolyglutamate synthase</fullName>
    </alternativeName>
</protein>
<comment type="pathway">
    <text evidence="3">Cofactor biosynthesis; tetrahydrofolate biosynthesis; 7,8-dihydrofolate from 2-amino-4-hydroxy-6-hydroxymethyl-7,8-dihydropteridine diphosphate and 4-aminobenzoate: step 2/2.</text>
</comment>
<keyword evidence="26" id="KW-1185">Reference proteome</keyword>
<dbReference type="UniPathway" id="UPA00077">
    <property type="reaction ID" value="UER00157"/>
</dbReference>
<evidence type="ECO:0000256" key="20">
    <source>
        <dbReference type="ARBA" id="ARBA00049035"/>
    </source>
</evidence>
<dbReference type="GO" id="GO:0046656">
    <property type="term" value="P:folic acid biosynthetic process"/>
    <property type="evidence" value="ECO:0007669"/>
    <property type="project" value="UniProtKB-KW"/>
</dbReference>
<evidence type="ECO:0000256" key="16">
    <source>
        <dbReference type="ARBA" id="ARBA00030592"/>
    </source>
</evidence>
<keyword evidence="14" id="KW-0289">Folate biosynthesis</keyword>